<keyword evidence="1" id="KW-0732">Signal</keyword>
<dbReference type="PANTHER" id="PTHR32208:SF21">
    <property type="entry name" value="LOW QUALITY PROTEIN: ALDEHYDE OXIDASE GLOX-LIKE"/>
    <property type="match status" value="1"/>
</dbReference>
<protein>
    <submittedName>
        <fullName evidence="5">DUF1929 domain-containing protein</fullName>
    </submittedName>
</protein>
<dbReference type="Pfam" id="PF09118">
    <property type="entry name" value="GO-like_E_set"/>
    <property type="match status" value="1"/>
</dbReference>
<evidence type="ECO:0000256" key="2">
    <source>
        <dbReference type="SAM" id="MobiDB-lite"/>
    </source>
</evidence>
<feature type="compositionally biased region" description="Low complexity" evidence="2">
    <location>
        <begin position="532"/>
        <end position="543"/>
    </location>
</feature>
<dbReference type="PANTHER" id="PTHR32208">
    <property type="entry name" value="SECRETED PROTEIN-RELATED"/>
    <property type="match status" value="1"/>
</dbReference>
<dbReference type="Proteomes" id="UP001054846">
    <property type="component" value="Chromosome"/>
</dbReference>
<gene>
    <name evidence="5" type="ORF">ISF26_10450</name>
</gene>
<evidence type="ECO:0000259" key="3">
    <source>
        <dbReference type="Pfam" id="PF07250"/>
    </source>
</evidence>
<dbReference type="InterPro" id="IPR014756">
    <property type="entry name" value="Ig_E-set"/>
</dbReference>
<dbReference type="InterPro" id="IPR011043">
    <property type="entry name" value="Gal_Oxase/kelch_b-propeller"/>
</dbReference>
<keyword evidence="6" id="KW-1185">Reference proteome</keyword>
<evidence type="ECO:0000313" key="6">
    <source>
        <dbReference type="Proteomes" id="UP001054846"/>
    </source>
</evidence>
<reference evidence="5 6" key="1">
    <citation type="journal article" date="2021" name="Genome Biol. Evol.">
        <title>Complete Genome Sequencing of a Novel Gloeobacter Species from a Waterfall Cave in Mexico.</title>
        <authorList>
            <person name="Saw J.H."/>
            <person name="Cardona T."/>
            <person name="Montejano G."/>
        </authorList>
    </citation>
    <scope>NUCLEOTIDE SEQUENCE [LARGE SCALE GENOMIC DNA]</scope>
    <source>
        <strain evidence="5">MG652769</strain>
    </source>
</reference>
<dbReference type="CDD" id="cd02851">
    <property type="entry name" value="E_set_GO_C"/>
    <property type="match status" value="1"/>
</dbReference>
<proteinExistence type="predicted"/>
<accession>A0ABY3PSG5</accession>
<dbReference type="SUPFAM" id="SSF50965">
    <property type="entry name" value="Galactose oxidase, central domain"/>
    <property type="match status" value="1"/>
</dbReference>
<dbReference type="EMBL" id="CP063845">
    <property type="protein sequence ID" value="UFP96595.1"/>
    <property type="molecule type" value="Genomic_DNA"/>
</dbReference>
<dbReference type="InterPro" id="IPR013783">
    <property type="entry name" value="Ig-like_fold"/>
</dbReference>
<dbReference type="InterPro" id="IPR015202">
    <property type="entry name" value="GO-like_E_set"/>
</dbReference>
<evidence type="ECO:0000313" key="5">
    <source>
        <dbReference type="EMBL" id="UFP96595.1"/>
    </source>
</evidence>
<sequence>MPKFKATRLLRRRQLLKLAVFTGVGSALYFVADRQRATFAQEDTQGLWQVLPFDSQILAIHAALLRTGKVLFVAGSSNDETNIPFEHGSVVLDINAPDGNPVFPADLLNSQGKQIDLFCCAHAALADGRILFGGGTKQYDPFYGINEAIAFDPQTQKWTKVNSMAIGRWYPTYTTLGDGRILAVSGFDGGGKYTLVPEIFSTATGNWSSLAKTAKTWPLYAHLYLLRDGRIFYAGGYYGSGVANQNTLPPTLWNITTNATATVGGLTSTTLRSQAASVLLPPAQDQKVLLIGGGPATGTGSATRDVNIVNLAVSNPVYTKVASLNFARMHHSAVLLPDRTVLVCGGSAADDDASKAALQAEIYDPVANTWKVAATATVLRLYHSVALLLPDGRVLTAGSNPEREVEELRLEVFSPPYLFRGPRPVIESAPQSWNYGSTVEIKTPQATDIRWISLIRPGAPTHAFDMDQRLVDVPFTLSTSGGGLTATIPSEPNLAPPGWYMLFITDNDRVPSVAAWVQLKPSTSPTTYGLQSSTSPSRTSPTPLQGKTVSGNLYVFLTPESGVTQVRFFLDNPSGSGTPTQVENAAPYDFKGGSATQANPFDTKTISDGQHTITASISLSAGGTQTVSSTFTVANSGPPPSTFSLQSSTSPSRTSPTPLQGKTVSGNLYVFLTPESGVTQVRFFLDNPSGSGTPTQVENAAPYDFKGGTTTAARPFDTKTVSNGSHTITASVTLSSGTIQTTSATFTVAN</sequence>
<dbReference type="Gene3D" id="2.130.10.80">
    <property type="entry name" value="Galactose oxidase/kelch, beta-propeller"/>
    <property type="match status" value="1"/>
</dbReference>
<dbReference type="Gene3D" id="2.60.40.10">
    <property type="entry name" value="Immunoglobulins"/>
    <property type="match status" value="2"/>
</dbReference>
<evidence type="ECO:0000259" key="4">
    <source>
        <dbReference type="Pfam" id="PF09118"/>
    </source>
</evidence>
<name>A0ABY3PSG5_9CYAN</name>
<dbReference type="Pfam" id="PF07250">
    <property type="entry name" value="Glyoxal_oxid_N"/>
    <property type="match status" value="1"/>
</dbReference>
<feature type="compositionally biased region" description="Polar residues" evidence="2">
    <location>
        <begin position="522"/>
        <end position="531"/>
    </location>
</feature>
<dbReference type="SUPFAM" id="SSF81296">
    <property type="entry name" value="E set domains"/>
    <property type="match status" value="1"/>
</dbReference>
<dbReference type="InterPro" id="IPR009880">
    <property type="entry name" value="Glyoxal_oxidase_N"/>
</dbReference>
<feature type="region of interest" description="Disordered" evidence="2">
    <location>
        <begin position="633"/>
        <end position="663"/>
    </location>
</feature>
<feature type="domain" description="Galactose oxidase-like Early set" evidence="4">
    <location>
        <begin position="423"/>
        <end position="518"/>
    </location>
</feature>
<feature type="region of interest" description="Disordered" evidence="2">
    <location>
        <begin position="522"/>
        <end position="545"/>
    </location>
</feature>
<feature type="compositionally biased region" description="Low complexity" evidence="2">
    <location>
        <begin position="642"/>
        <end position="658"/>
    </location>
</feature>
<feature type="domain" description="Glyoxal oxidase N-terminal" evidence="3">
    <location>
        <begin position="115"/>
        <end position="417"/>
    </location>
</feature>
<organism evidence="5 6">
    <name type="scientific">Gloeobacter morelensis MG652769</name>
    <dbReference type="NCBI Taxonomy" id="2781736"/>
    <lineage>
        <taxon>Bacteria</taxon>
        <taxon>Bacillati</taxon>
        <taxon>Cyanobacteriota</taxon>
        <taxon>Cyanophyceae</taxon>
        <taxon>Gloeobacterales</taxon>
        <taxon>Gloeobacteraceae</taxon>
        <taxon>Gloeobacter</taxon>
        <taxon>Gloeobacter morelensis</taxon>
    </lineage>
</organism>
<evidence type="ECO:0000256" key="1">
    <source>
        <dbReference type="ARBA" id="ARBA00022729"/>
    </source>
</evidence>
<dbReference type="RefSeq" id="WP_230843834.1">
    <property type="nucleotide sequence ID" value="NZ_CP063845.1"/>
</dbReference>
<dbReference type="InterPro" id="IPR037293">
    <property type="entry name" value="Gal_Oxidase_central_sf"/>
</dbReference>